<sequence length="146" mass="16490">MSKHDIETREDCERLVREFYSRAFEDEIIGWLFTDIAKLDLEAHVPQITSFWETVLLNTGTYRGSPFPPHADLHAKVGLRDGHFGRWLAVWGGTVDDLFEGETAEMAKAHALRVAQAFYRRLQSFPSPADAHQPGLTVTQHGPESA</sequence>
<accession>A0ABY5PKS8</accession>
<feature type="compositionally biased region" description="Polar residues" evidence="1">
    <location>
        <begin position="136"/>
        <end position="146"/>
    </location>
</feature>
<protein>
    <submittedName>
        <fullName evidence="2">Group III truncated hemoglobin</fullName>
    </submittedName>
</protein>
<dbReference type="EMBL" id="CP088295">
    <property type="protein sequence ID" value="UUY05267.1"/>
    <property type="molecule type" value="Genomic_DNA"/>
</dbReference>
<evidence type="ECO:0000313" key="3">
    <source>
        <dbReference type="Proteomes" id="UP001058860"/>
    </source>
</evidence>
<dbReference type="InterPro" id="IPR012292">
    <property type="entry name" value="Globin/Proto"/>
</dbReference>
<reference evidence="3" key="1">
    <citation type="submission" date="2021-11" db="EMBL/GenBank/DDBJ databases">
        <title>Cultivation dependent microbiological survey of springs from the worlds oldest radium mine currently devoted to the extraction of radon-saturated water.</title>
        <authorList>
            <person name="Kapinusova G."/>
            <person name="Smrhova T."/>
            <person name="Strejcek M."/>
            <person name="Suman J."/>
            <person name="Jani K."/>
            <person name="Pajer P."/>
            <person name="Uhlik O."/>
        </authorList>
    </citation>
    <scope>NUCLEOTIDE SEQUENCE [LARGE SCALE GENOMIC DNA]</scope>
    <source>
        <strain evidence="3">J379</strain>
    </source>
</reference>
<proteinExistence type="predicted"/>
<dbReference type="RefSeq" id="WP_353865726.1">
    <property type="nucleotide sequence ID" value="NZ_CP088295.1"/>
</dbReference>
<gene>
    <name evidence="2" type="ORF">LRS13_07025</name>
</gene>
<dbReference type="InterPro" id="IPR009050">
    <property type="entry name" value="Globin-like_sf"/>
</dbReference>
<keyword evidence="3" id="KW-1185">Reference proteome</keyword>
<name>A0ABY5PKS8_9ACTN</name>
<dbReference type="CDD" id="cd08916">
    <property type="entry name" value="TrHb3_P"/>
    <property type="match status" value="1"/>
</dbReference>
<dbReference type="Proteomes" id="UP001058860">
    <property type="component" value="Chromosome"/>
</dbReference>
<dbReference type="Gene3D" id="1.10.490.10">
    <property type="entry name" value="Globins"/>
    <property type="match status" value="1"/>
</dbReference>
<evidence type="ECO:0000313" key="2">
    <source>
        <dbReference type="EMBL" id="UUY05267.1"/>
    </source>
</evidence>
<evidence type="ECO:0000256" key="1">
    <source>
        <dbReference type="SAM" id="MobiDB-lite"/>
    </source>
</evidence>
<dbReference type="SUPFAM" id="SSF46458">
    <property type="entry name" value="Globin-like"/>
    <property type="match status" value="1"/>
</dbReference>
<feature type="region of interest" description="Disordered" evidence="1">
    <location>
        <begin position="126"/>
        <end position="146"/>
    </location>
</feature>
<organism evidence="2 3">
    <name type="scientific">Svornostia abyssi</name>
    <dbReference type="NCBI Taxonomy" id="2898438"/>
    <lineage>
        <taxon>Bacteria</taxon>
        <taxon>Bacillati</taxon>
        <taxon>Actinomycetota</taxon>
        <taxon>Thermoleophilia</taxon>
        <taxon>Solirubrobacterales</taxon>
        <taxon>Baekduiaceae</taxon>
        <taxon>Svornostia</taxon>
    </lineage>
</organism>